<feature type="region of interest" description="Disordered" evidence="9">
    <location>
        <begin position="275"/>
        <end position="495"/>
    </location>
</feature>
<keyword evidence="11" id="KW-1185">Reference proteome</keyword>
<protein>
    <submittedName>
        <fullName evidence="10">Troponin I, slow skeletal muscle</fullName>
    </submittedName>
</protein>
<comment type="function">
    <text evidence="2">Troponin T is the tropomyosin-binding subunit of troponin, the thin filament regulatory complex which confers calcium-sensitivity to striated muscle actomyosin ATPase activity.</text>
</comment>
<keyword evidence="5" id="KW-0597">Phosphoprotein</keyword>
<dbReference type="Pfam" id="PF00992">
    <property type="entry name" value="Troponin"/>
    <property type="match status" value="2"/>
</dbReference>
<dbReference type="PANTHER" id="PTHR11521:SF5">
    <property type="entry name" value="TROPONIN T, CARDIAC MUSCLE"/>
    <property type="match status" value="1"/>
</dbReference>
<evidence type="ECO:0000313" key="10">
    <source>
        <dbReference type="EMBL" id="ROL44864.1"/>
    </source>
</evidence>
<evidence type="ECO:0000256" key="2">
    <source>
        <dbReference type="ARBA" id="ARBA00003363"/>
    </source>
</evidence>
<dbReference type="Proteomes" id="UP000281406">
    <property type="component" value="Unassembled WGS sequence"/>
</dbReference>
<dbReference type="EMBL" id="RJVU01043382">
    <property type="protein sequence ID" value="ROL44864.1"/>
    <property type="molecule type" value="Genomic_DNA"/>
</dbReference>
<feature type="compositionally biased region" description="Basic and acidic residues" evidence="9">
    <location>
        <begin position="327"/>
        <end position="337"/>
    </location>
</feature>
<organism evidence="10 11">
    <name type="scientific">Anabarilius grahami</name>
    <name type="common">Kanglang fish</name>
    <name type="synonym">Barilius grahami</name>
    <dbReference type="NCBI Taxonomy" id="495550"/>
    <lineage>
        <taxon>Eukaryota</taxon>
        <taxon>Metazoa</taxon>
        <taxon>Chordata</taxon>
        <taxon>Craniata</taxon>
        <taxon>Vertebrata</taxon>
        <taxon>Euteleostomi</taxon>
        <taxon>Actinopterygii</taxon>
        <taxon>Neopterygii</taxon>
        <taxon>Teleostei</taxon>
        <taxon>Ostariophysi</taxon>
        <taxon>Cypriniformes</taxon>
        <taxon>Xenocyprididae</taxon>
        <taxon>Xenocypridinae</taxon>
        <taxon>Xenocypridinae incertae sedis</taxon>
        <taxon>Anabarilius</taxon>
    </lineage>
</organism>
<comment type="function">
    <text evidence="1">Troponin I is the inhibitory subunit of troponin, the thin filament regulatory complex which confers calcium-sensitivity to striated muscle actomyosin ATPase activity.</text>
</comment>
<dbReference type="GO" id="GO:0003779">
    <property type="term" value="F:actin binding"/>
    <property type="evidence" value="ECO:0007669"/>
    <property type="project" value="UniProtKB-KW"/>
</dbReference>
<evidence type="ECO:0000256" key="8">
    <source>
        <dbReference type="ARBA" id="ARBA00023203"/>
    </source>
</evidence>
<keyword evidence="7" id="KW-0514">Muscle protein</keyword>
<dbReference type="GO" id="GO:0060048">
    <property type="term" value="P:cardiac muscle contraction"/>
    <property type="evidence" value="ECO:0007669"/>
    <property type="project" value="TreeGrafter"/>
</dbReference>
<evidence type="ECO:0000313" key="11">
    <source>
        <dbReference type="Proteomes" id="UP000281406"/>
    </source>
</evidence>
<proteinExistence type="inferred from homology"/>
<dbReference type="FunFam" id="1.20.5.350:FF:000002">
    <property type="entry name" value="troponin I, fast skeletal muscle"/>
    <property type="match status" value="1"/>
</dbReference>
<feature type="compositionally biased region" description="Basic and acidic residues" evidence="9">
    <location>
        <begin position="275"/>
        <end position="284"/>
    </location>
</feature>
<feature type="region of interest" description="Disordered" evidence="9">
    <location>
        <begin position="908"/>
        <end position="931"/>
    </location>
</feature>
<keyword evidence="8" id="KW-0009">Actin-binding</keyword>
<dbReference type="GO" id="GO:0006937">
    <property type="term" value="P:regulation of muscle contraction"/>
    <property type="evidence" value="ECO:0007669"/>
    <property type="project" value="InterPro"/>
</dbReference>
<dbReference type="GO" id="GO:0045214">
    <property type="term" value="P:sarcomere organization"/>
    <property type="evidence" value="ECO:0007669"/>
    <property type="project" value="TreeGrafter"/>
</dbReference>
<evidence type="ECO:0000256" key="6">
    <source>
        <dbReference type="ARBA" id="ARBA00022990"/>
    </source>
</evidence>
<feature type="compositionally biased region" description="Acidic residues" evidence="9">
    <location>
        <begin position="634"/>
        <end position="653"/>
    </location>
</feature>
<comment type="similarity">
    <text evidence="4">Belongs to the troponin I family.</text>
</comment>
<keyword evidence="6" id="KW-0007">Acetylation</keyword>
<evidence type="ECO:0000256" key="9">
    <source>
        <dbReference type="SAM" id="MobiDB-lite"/>
    </source>
</evidence>
<feature type="region of interest" description="Disordered" evidence="9">
    <location>
        <begin position="151"/>
        <end position="255"/>
    </location>
</feature>
<dbReference type="SUPFAM" id="SSF90250">
    <property type="entry name" value="Troponin coil-coiled subunits"/>
    <property type="match status" value="2"/>
</dbReference>
<accession>A0A3N0YFJ1</accession>
<dbReference type="GO" id="GO:0030172">
    <property type="term" value="F:troponin C binding"/>
    <property type="evidence" value="ECO:0007669"/>
    <property type="project" value="TreeGrafter"/>
</dbReference>
<dbReference type="AlphaFoldDB" id="A0A3N0YFJ1"/>
<dbReference type="Gene3D" id="6.10.250.180">
    <property type="match status" value="1"/>
</dbReference>
<evidence type="ECO:0000256" key="3">
    <source>
        <dbReference type="ARBA" id="ARBA00008330"/>
    </source>
</evidence>
<comment type="caution">
    <text evidence="10">The sequence shown here is derived from an EMBL/GenBank/DDBJ whole genome shotgun (WGS) entry which is preliminary data.</text>
</comment>
<feature type="compositionally biased region" description="Basic and acidic residues" evidence="9">
    <location>
        <begin position="718"/>
        <end position="766"/>
    </location>
</feature>
<evidence type="ECO:0000256" key="1">
    <source>
        <dbReference type="ARBA" id="ARBA00001988"/>
    </source>
</evidence>
<gene>
    <name evidence="10" type="ORF">DPX16_10916</name>
</gene>
<dbReference type="OrthoDB" id="9948606at2759"/>
<dbReference type="GO" id="GO:0005523">
    <property type="term" value="F:tropomyosin binding"/>
    <property type="evidence" value="ECO:0007669"/>
    <property type="project" value="TreeGrafter"/>
</dbReference>
<comment type="similarity">
    <text evidence="3">Belongs to the troponin T family.</text>
</comment>
<dbReference type="GO" id="GO:0005861">
    <property type="term" value="C:troponin complex"/>
    <property type="evidence" value="ECO:0007669"/>
    <property type="project" value="InterPro"/>
</dbReference>
<feature type="region of interest" description="Disordered" evidence="9">
    <location>
        <begin position="706"/>
        <end position="812"/>
    </location>
</feature>
<evidence type="ECO:0000256" key="4">
    <source>
        <dbReference type="ARBA" id="ARBA00009930"/>
    </source>
</evidence>
<dbReference type="InterPro" id="IPR027707">
    <property type="entry name" value="TNNT"/>
</dbReference>
<feature type="compositionally biased region" description="Basic and acidic residues" evidence="9">
    <location>
        <begin position="151"/>
        <end position="171"/>
    </location>
</feature>
<dbReference type="GO" id="GO:0031013">
    <property type="term" value="F:troponin I binding"/>
    <property type="evidence" value="ECO:0007669"/>
    <property type="project" value="TreeGrafter"/>
</dbReference>
<dbReference type="Gene3D" id="1.20.5.350">
    <property type="match status" value="2"/>
</dbReference>
<reference evidence="10 11" key="1">
    <citation type="submission" date="2018-10" db="EMBL/GenBank/DDBJ databases">
        <title>Genome assembly for a Yunnan-Guizhou Plateau 3E fish, Anabarilius grahami (Regan), and its evolutionary and genetic applications.</title>
        <authorList>
            <person name="Jiang W."/>
        </authorList>
    </citation>
    <scope>NUCLEOTIDE SEQUENCE [LARGE SCALE GENOMIC DNA]</scope>
    <source>
        <strain evidence="10">AG-KIZ</strain>
        <tissue evidence="10">Muscle</tissue>
    </source>
</reference>
<dbReference type="InterPro" id="IPR001978">
    <property type="entry name" value="Troponin"/>
</dbReference>
<name>A0A3N0YFJ1_ANAGA</name>
<dbReference type="InterPro" id="IPR038077">
    <property type="entry name" value="Troponin_sf"/>
</dbReference>
<sequence length="955" mass="109481">MIQRCRGICEKRRELREECCPAAQQSLMVAKAKEELEQEVLDKEEEKQRYLTEKAPPLQTQGMSFAELQVLCQELHAKIDAVDEERYDIEAKVLLNKREIKDLNIKVLDLRGKFKRPTLRRVRVSADAILRSLLGSKHKVSMDLRANLKSVKKEDTEKKRPVEDSDWRKNVEAMSGMEGRKKMFDAAKGPTQLARQWTMEDEEEVEREKRRKTRESTEDTDESPTEETKPQTSSVSEPADDGDSGDSGGGLAQLQMDFVEMLRVRDERRRMRHVETLRKNKNEEEGGSLDAEPHVELLGEEQDEKLHKSIQHFVETLMSPESPTNSRDTETEEKQENGDTNQDSTSSNSKASRKFVSSLSISFDKSPSSPPATSRLVSPLSPRSPPPQSPGAEPQHSPAHSGSMSPTSNGDTARHENGSPSNFEPAAKPAFTRQSSRTVSFRMMKKKEEENMPLQRSASVRISAKTFESNKNSNQEEEQQTPFQRNSRQRLSSRSIQEKMERLAQASQKWEVSKSPAVLKTVFLADEVSRKRELFEKEQEGSEKSHVFSKQLLPPAGSERHFILHRHRTDVLLGRRLFSVGLVCQANFGHRRCRREPTPQSAFVATSSSESAWCVLAFRVPDSHAGDPGSSPEVQEEEQEEEEQEEVQHEEEEAKPKFLKPFMLPNLVPPKIPDGERVDFDDIHRKRMEKDLNELQTLIEAHFESRKKEEEELISLTDRIEKRRSERAEQHRIRSEREKERQKRVEEERARKEEEEAKKRAEDDAKKKKTLTSLHFGGYMQKIERRSGKKQTEREKKKKILGDRRKPLDIDSANDSALREKAKELWSWMRQLEAEKFELQYQFTKQKYEATGVNGHTKGAEDAPGPLQVHTVPHSSIEDRIRSIVWRSYTHAADTTFVDKLNSNVLQKTNKTSQDEHPATAVKPNTGAMPELEPIAGNSKIAKKNEVHSHVTQHV</sequence>
<feature type="compositionally biased region" description="Low complexity" evidence="9">
    <location>
        <begin position="484"/>
        <end position="495"/>
    </location>
</feature>
<feature type="compositionally biased region" description="Basic and acidic residues" evidence="9">
    <location>
        <begin position="782"/>
        <end position="809"/>
    </location>
</feature>
<dbReference type="PANTHER" id="PTHR11521">
    <property type="entry name" value="TROPONIN T"/>
    <property type="match status" value="1"/>
</dbReference>
<feature type="compositionally biased region" description="Polar residues" evidence="9">
    <location>
        <begin position="338"/>
        <end position="367"/>
    </location>
</feature>
<feature type="compositionally biased region" description="Polar residues" evidence="9">
    <location>
        <begin position="398"/>
        <end position="411"/>
    </location>
</feature>
<evidence type="ECO:0000256" key="7">
    <source>
        <dbReference type="ARBA" id="ARBA00023179"/>
    </source>
</evidence>
<evidence type="ECO:0000256" key="5">
    <source>
        <dbReference type="ARBA" id="ARBA00022553"/>
    </source>
</evidence>
<feature type="region of interest" description="Disordered" evidence="9">
    <location>
        <begin position="623"/>
        <end position="658"/>
    </location>
</feature>